<name>A0A223LDU1_9CAUD</name>
<dbReference type="KEGG" id="vg:55604502"/>
<organism evidence="1 2">
    <name type="scientific">Aeromonas phage AS-zj</name>
    <dbReference type="NCBI Taxonomy" id="2024208"/>
    <lineage>
        <taxon>Viruses</taxon>
        <taxon>Duplodnaviria</taxon>
        <taxon>Heunggongvirae</taxon>
        <taxon>Uroviricota</taxon>
        <taxon>Caudoviricetes</taxon>
        <taxon>Pantevenvirales</taxon>
        <taxon>Straboviridae</taxon>
        <taxon>Emmerichvirinae</taxon>
        <taxon>Ceceduovirus</taxon>
        <taxon>Ceceduovirus aszj</taxon>
    </lineage>
</organism>
<dbReference type="EMBL" id="MF448340">
    <property type="protein sequence ID" value="ASU00417.1"/>
    <property type="molecule type" value="Genomic_DNA"/>
</dbReference>
<dbReference type="RefSeq" id="YP_009834435.1">
    <property type="nucleotide sequence ID" value="NC_048673.1"/>
</dbReference>
<protein>
    <submittedName>
        <fullName evidence="1">Uncharacterized protein</fullName>
    </submittedName>
</protein>
<proteinExistence type="predicted"/>
<sequence>MYTQLHKDTADYFGYPICLSLAMAGIKSMMNHESSYVRAIESKLKSVNRAPIFSLWDYDFIITQTDSGKRILNILNKNITPAYIGVIDLGHCWKVNLSELVEVASDLYKTLVDVEFDHKKYFIKSFVPDAHFEMTEFFLATKVWSLKLGSENTFYANFYFCHNIRMSISTEFYNPPLITDWFTGTVGSKEMTRWTDWYKFESLETKLKRHSAILAEQVLV</sequence>
<keyword evidence="2" id="KW-1185">Reference proteome</keyword>
<evidence type="ECO:0000313" key="2">
    <source>
        <dbReference type="Proteomes" id="UP000226092"/>
    </source>
</evidence>
<evidence type="ECO:0000313" key="1">
    <source>
        <dbReference type="EMBL" id="ASU00417.1"/>
    </source>
</evidence>
<accession>A0A223LDU1</accession>
<reference evidence="1 2" key="1">
    <citation type="submission" date="2017-07" db="EMBL/GenBank/DDBJ databases">
        <title>In vitro design and evaluation of phage cocktails against multidrug-resistant Aeromonas salmonicida.</title>
        <authorList>
            <person name="Chen L."/>
            <person name="Yuan S."/>
            <person name="Ma Y."/>
        </authorList>
    </citation>
    <scope>NUCLEOTIDE SEQUENCE [LARGE SCALE GENOMIC DNA]</scope>
</reference>
<dbReference type="Proteomes" id="UP000226092">
    <property type="component" value="Segment"/>
</dbReference>
<dbReference type="GeneID" id="55604502"/>